<dbReference type="eggNOG" id="COG1358">
    <property type="taxonomic scope" value="Bacteria"/>
</dbReference>
<dbReference type="Pfam" id="PF11202">
    <property type="entry name" value="StiP"/>
    <property type="match status" value="1"/>
</dbReference>
<reference evidence="4" key="2">
    <citation type="submission" date="2011-01" db="EMBL/GenBank/DDBJ databases">
        <title>The complete genome of Deinococcus maricopensis DSM 21211.</title>
        <authorList>
            <consortium name="US DOE Joint Genome Institute (JGI-PGF)"/>
            <person name="Lucas S."/>
            <person name="Copeland A."/>
            <person name="Lapidus A."/>
            <person name="Goodwin L."/>
            <person name="Pitluck S."/>
            <person name="Kyrpides N."/>
            <person name="Mavromatis K."/>
            <person name="Pagani I."/>
            <person name="Ivanova N."/>
            <person name="Ovchinnikova G."/>
            <person name="Zeytun A."/>
            <person name="Detter J.C."/>
            <person name="Han C."/>
            <person name="Land M."/>
            <person name="Hauser L."/>
            <person name="Markowitz V."/>
            <person name="Cheng J.-F."/>
            <person name="Hugenholtz P."/>
            <person name="Woyke T."/>
            <person name="Wu D."/>
            <person name="Pukall R."/>
            <person name="Gehrich-Schroeter G."/>
            <person name="Brambilla E."/>
            <person name="Klenk H.-P."/>
            <person name="Eisen J.A."/>
        </authorList>
    </citation>
    <scope>NUCLEOTIDE SEQUENCE [LARGE SCALE GENOMIC DNA]</scope>
    <source>
        <strain evidence="4">DSM 21211 / LMG 22137 / NRRL B-23946 / LB-34</strain>
    </source>
</reference>
<gene>
    <name evidence="3" type="ordered locus">Deima_3150</name>
</gene>
<organism evidence="3 4">
    <name type="scientific">Deinococcus maricopensis (strain DSM 21211 / LMG 22137 / NRRL B-23946 / LB-34)</name>
    <dbReference type="NCBI Taxonomy" id="709986"/>
    <lineage>
        <taxon>Bacteria</taxon>
        <taxon>Thermotogati</taxon>
        <taxon>Deinococcota</taxon>
        <taxon>Deinococci</taxon>
        <taxon>Deinococcales</taxon>
        <taxon>Deinococcaceae</taxon>
        <taxon>Deinococcus</taxon>
    </lineage>
</organism>
<dbReference type="EMBL" id="CP002454">
    <property type="protein sequence ID" value="ADV68778.1"/>
    <property type="molecule type" value="Genomic_DNA"/>
</dbReference>
<dbReference type="InterPro" id="IPR048336">
    <property type="entry name" value="StiP-like"/>
</dbReference>
<dbReference type="STRING" id="709986.Deima_3150"/>
<feature type="domain" description="Cysteine protease StiP N-terminal" evidence="1">
    <location>
        <begin position="6"/>
        <end position="239"/>
    </location>
</feature>
<accession>E8U3T5</accession>
<dbReference type="Proteomes" id="UP000008635">
    <property type="component" value="Chromosome"/>
</dbReference>
<dbReference type="Pfam" id="PF15608">
    <property type="entry name" value="PELOTA_1"/>
    <property type="match status" value="1"/>
</dbReference>
<evidence type="ECO:0000313" key="3">
    <source>
        <dbReference type="EMBL" id="ADV68778.1"/>
    </source>
</evidence>
<proteinExistence type="predicted"/>
<evidence type="ECO:0000313" key="4">
    <source>
        <dbReference type="Proteomes" id="UP000008635"/>
    </source>
</evidence>
<evidence type="ECO:0000259" key="2">
    <source>
        <dbReference type="Pfam" id="PF15608"/>
    </source>
</evidence>
<dbReference type="KEGG" id="dmr:Deima_3150"/>
<evidence type="ECO:0000259" key="1">
    <source>
        <dbReference type="Pfam" id="PF11202"/>
    </source>
</evidence>
<dbReference type="OrthoDB" id="1663315at2"/>
<dbReference type="InterPro" id="IPR028157">
    <property type="entry name" value="PELOTA_dom"/>
</dbReference>
<reference evidence="3 4" key="1">
    <citation type="journal article" date="2011" name="Stand. Genomic Sci.">
        <title>Complete genome sequence of Deinococcus maricopensis type strain (LB-34).</title>
        <authorList>
            <person name="Pukall R."/>
            <person name="Zeytun A."/>
            <person name="Lucas S."/>
            <person name="Lapidus A."/>
            <person name="Hammon N."/>
            <person name="Deshpande S."/>
            <person name="Nolan M."/>
            <person name="Cheng J.F."/>
            <person name="Pitluck S."/>
            <person name="Liolios K."/>
            <person name="Pagani I."/>
            <person name="Mikhailova N."/>
            <person name="Ivanova N."/>
            <person name="Mavromatis K."/>
            <person name="Pati A."/>
            <person name="Tapia R."/>
            <person name="Han C."/>
            <person name="Goodwin L."/>
            <person name="Chen A."/>
            <person name="Palaniappan K."/>
            <person name="Land M."/>
            <person name="Hauser L."/>
            <person name="Chang Y.J."/>
            <person name="Jeffries C.D."/>
            <person name="Brambilla E.M."/>
            <person name="Rohde M."/>
            <person name="Goker M."/>
            <person name="Detter J.C."/>
            <person name="Woyke T."/>
            <person name="Bristow J."/>
            <person name="Eisen J.A."/>
            <person name="Markowitz V."/>
            <person name="Hugenholtz P."/>
            <person name="Kyrpides N.C."/>
            <person name="Klenk H.P."/>
        </authorList>
    </citation>
    <scope>NUCLEOTIDE SEQUENCE [LARGE SCALE GENOMIC DNA]</scope>
    <source>
        <strain evidence="4">DSM 21211 / LMG 22137 / NRRL B-23946 / LB-34</strain>
    </source>
</reference>
<protein>
    <submittedName>
        <fullName evidence="3">Uncharacterized protein</fullName>
    </submittedName>
</protein>
<feature type="domain" description="PELOTA RNA-binding" evidence="2">
    <location>
        <begin position="259"/>
        <end position="336"/>
    </location>
</feature>
<dbReference type="HOGENOM" id="CLU_032640_1_0_0"/>
<name>E8U3T5_DEIML</name>
<dbReference type="InterPro" id="IPR011215">
    <property type="entry name" value="StiP_N"/>
</dbReference>
<keyword evidence="4" id="KW-1185">Reference proteome</keyword>
<dbReference type="RefSeq" id="WP_013558281.1">
    <property type="nucleotide sequence ID" value="NC_014958.1"/>
</dbReference>
<dbReference type="PIRSF" id="PIRSF020979">
    <property type="entry name" value="UCP020979"/>
    <property type="match status" value="1"/>
</dbReference>
<dbReference type="AlphaFoldDB" id="E8U3T5"/>
<sequence>MNNVESTYAPGDVTVLIADRPAPEVTLHEKEARIAAGESYGHFLTPETPPSALQERTFEDALARNGTRVAGDVRRLADTLHAELGGTLTLVSLARAGTPVGAVLHRELTRRGADVTHATLSVIRGVGLDLPALARATAHRPAGSVVFVDGWTGKGSITQELQRSLAGHAVAPRLAVLSDPAGVATFTATHDDYLLPHAALNATVSGLLSRTYLHGDAHAATRLTHLAPFDRTRAYVDALDALVQTTPPGSPPGAAPHAPVQTALDLARAFGARDPHKVKPSIGEATRVFLRRRPAALVLRALTPDTAHLHALADAHGVPVHVAAHLPYAALALVHER</sequence>